<proteinExistence type="predicted"/>
<organism evidence="7">
    <name type="scientific">Darwinula stevensoni</name>
    <dbReference type="NCBI Taxonomy" id="69355"/>
    <lineage>
        <taxon>Eukaryota</taxon>
        <taxon>Metazoa</taxon>
        <taxon>Ecdysozoa</taxon>
        <taxon>Arthropoda</taxon>
        <taxon>Crustacea</taxon>
        <taxon>Oligostraca</taxon>
        <taxon>Ostracoda</taxon>
        <taxon>Podocopa</taxon>
        <taxon>Podocopida</taxon>
        <taxon>Darwinulocopina</taxon>
        <taxon>Darwinuloidea</taxon>
        <taxon>Darwinulidae</taxon>
        <taxon>Darwinula</taxon>
    </lineage>
</organism>
<dbReference type="InterPro" id="IPR012677">
    <property type="entry name" value="Nucleotide-bd_a/b_plait_sf"/>
</dbReference>
<dbReference type="EMBL" id="CAJPEV010000319">
    <property type="protein sequence ID" value="CAG0883925.1"/>
    <property type="molecule type" value="Genomic_DNA"/>
</dbReference>
<dbReference type="InterPro" id="IPR000504">
    <property type="entry name" value="RRM_dom"/>
</dbReference>
<gene>
    <name evidence="7" type="ORF">DSTB1V02_LOCUS2753</name>
</gene>
<dbReference type="InterPro" id="IPR000210">
    <property type="entry name" value="BTB/POZ_dom"/>
</dbReference>
<evidence type="ECO:0000256" key="3">
    <source>
        <dbReference type="PROSITE-ProRule" id="PRU00176"/>
    </source>
</evidence>
<dbReference type="InterPro" id="IPR011333">
    <property type="entry name" value="SKP1/BTB/POZ_sf"/>
</dbReference>
<evidence type="ECO:0000313" key="7">
    <source>
        <dbReference type="EMBL" id="CAD7242808.1"/>
    </source>
</evidence>
<dbReference type="InterPro" id="IPR043380">
    <property type="entry name" value="Gcl-like"/>
</dbReference>
<evidence type="ECO:0000259" key="6">
    <source>
        <dbReference type="PROSITE" id="PS50102"/>
    </source>
</evidence>
<dbReference type="GO" id="GO:0003723">
    <property type="term" value="F:RNA binding"/>
    <property type="evidence" value="ECO:0007669"/>
    <property type="project" value="UniProtKB-UniRule"/>
</dbReference>
<feature type="compositionally biased region" description="Basic and acidic residues" evidence="4">
    <location>
        <begin position="255"/>
        <end position="277"/>
    </location>
</feature>
<evidence type="ECO:0000259" key="5">
    <source>
        <dbReference type="PROSITE" id="PS50097"/>
    </source>
</evidence>
<feature type="compositionally biased region" description="Acidic residues" evidence="4">
    <location>
        <begin position="124"/>
        <end position="140"/>
    </location>
</feature>
<dbReference type="PROSITE" id="PS50097">
    <property type="entry name" value="BTB"/>
    <property type="match status" value="1"/>
</dbReference>
<dbReference type="PANTHER" id="PTHR23231:SF17">
    <property type="entry name" value="BTB DOMAIN-CONTAINING PROTEIN"/>
    <property type="match status" value="1"/>
</dbReference>
<dbReference type="Gene3D" id="3.30.710.10">
    <property type="entry name" value="Potassium Channel Kv1.1, Chain A"/>
    <property type="match status" value="1"/>
</dbReference>
<reference evidence="7" key="1">
    <citation type="submission" date="2020-11" db="EMBL/GenBank/DDBJ databases">
        <authorList>
            <person name="Tran Van P."/>
        </authorList>
    </citation>
    <scope>NUCLEOTIDE SEQUENCE</scope>
</reference>
<dbReference type="SMART" id="SM00225">
    <property type="entry name" value="BTB"/>
    <property type="match status" value="1"/>
</dbReference>
<dbReference type="Gene3D" id="3.30.70.330">
    <property type="match status" value="1"/>
</dbReference>
<dbReference type="AlphaFoldDB" id="A0A7R9A4B5"/>
<evidence type="ECO:0000256" key="4">
    <source>
        <dbReference type="SAM" id="MobiDB-lite"/>
    </source>
</evidence>
<keyword evidence="1" id="KW-0217">Developmental protein</keyword>
<dbReference type="InterPro" id="IPR035979">
    <property type="entry name" value="RBD_domain_sf"/>
</dbReference>
<feature type="domain" description="RRM" evidence="6">
    <location>
        <begin position="1"/>
        <end position="67"/>
    </location>
</feature>
<dbReference type="SUPFAM" id="SSF54695">
    <property type="entry name" value="POZ domain"/>
    <property type="match status" value="1"/>
</dbReference>
<dbReference type="Pfam" id="PF00651">
    <property type="entry name" value="BTB"/>
    <property type="match status" value="1"/>
</dbReference>
<dbReference type="GO" id="GO:0007281">
    <property type="term" value="P:germ cell development"/>
    <property type="evidence" value="ECO:0007669"/>
    <property type="project" value="InterPro"/>
</dbReference>
<keyword evidence="2 3" id="KW-0694">RNA-binding</keyword>
<dbReference type="Pfam" id="PF00076">
    <property type="entry name" value="RRM_1"/>
    <property type="match status" value="1"/>
</dbReference>
<dbReference type="PROSITE" id="PS50102">
    <property type="entry name" value="RRM"/>
    <property type="match status" value="1"/>
</dbReference>
<dbReference type="OrthoDB" id="6359943at2759"/>
<feature type="domain" description="BTB" evidence="5">
    <location>
        <begin position="488"/>
        <end position="577"/>
    </location>
</feature>
<dbReference type="SUPFAM" id="SSF54928">
    <property type="entry name" value="RNA-binding domain, RBD"/>
    <property type="match status" value="1"/>
</dbReference>
<evidence type="ECO:0000313" key="8">
    <source>
        <dbReference type="Proteomes" id="UP000677054"/>
    </source>
</evidence>
<keyword evidence="8" id="KW-1185">Reference proteome</keyword>
<dbReference type="PANTHER" id="PTHR23231">
    <property type="entry name" value="GERM CELL-LESS PROTEIN"/>
    <property type="match status" value="1"/>
</dbReference>
<dbReference type="Proteomes" id="UP000677054">
    <property type="component" value="Unassembled WGS sequence"/>
</dbReference>
<name>A0A7R9A4B5_9CRUS</name>
<evidence type="ECO:0000256" key="1">
    <source>
        <dbReference type="ARBA" id="ARBA00022473"/>
    </source>
</evidence>
<protein>
    <submittedName>
        <fullName evidence="7">Uncharacterized protein</fullName>
    </submittedName>
</protein>
<sequence length="868" mass="98673">MVEGVPSTATVDWMKLVFSQWGSVTYVSLPKFSSGRCKGFAFVEMDTPASALKVLQVFGEVGLVQDGSGEGGEAKPPPLSFQLHGISEKEAKETLSYTERAEPRSLCHILGRPSQDQGEKGLEEGEIDATEEDEEDDGEGGGEIGKEEKWKKKKRRKRKKKGKVEIEIPALLGFHVMPKVEWKRCRNRYLTLQRMNYGALKKTLEAMRQQASSVPVIPQFPVPESISPDELNDGQKKQIGPVQPGEKPQAWSDSGDGKGKAKDDIESETLGKEERGGERKKKREEKLEKEFWKKISFQPGVIVKILQEIESNESLRIIKELIRSCVEPEEINVRVNSDSIYVRCKDSISSARLASSPNFTAAHVLSGVEEALYWQAMRDAFIKEHLVRKEDVNEEKILEKKRKKERKKKKMLRRGKEVLKKQAEAAMKSYSHDHGQKSVVTGMGSILGTLDLETEPLSENEEGEVDDLRRLSNHEYIYETLFMNGVGSDVIIVALGHDWNLHKQFLMQCKLIKDGNKWEWECVLVLQSPYFASMFSGAWRESEESVIEIPITDPLITKNSLRLVLGSLYRKEVEVSPAIAMSVVATARIFQLDDLVQKCEELLTDTIYAQTLLLKVMKDPELRVVSMEMNLYSILAVKLYLDRHPSLNVLNLSFKAILARNEKCKGYLDSQKGASYQELFKSLRLRHLLIHPQDLKRVRNDRIIPWPWLSPHLSLNLRLLHCVESGLDCGPTDEDTERFNEESIRCSRHLPVCDTYCWRWGGYLFGLDLLVLVTKEQSISISVKDETSPRVRNSLPRTFLYRVVMSNRDENGREIASKQSAISRCTFMDEDRIEVFQGFQGVTGIIILDLFTSLLQLILSCANGENME</sequence>
<feature type="region of interest" description="Disordered" evidence="4">
    <location>
        <begin position="106"/>
        <end position="159"/>
    </location>
</feature>
<evidence type="ECO:0000256" key="2">
    <source>
        <dbReference type="ARBA" id="ARBA00022884"/>
    </source>
</evidence>
<feature type="region of interest" description="Disordered" evidence="4">
    <location>
        <begin position="215"/>
        <end position="283"/>
    </location>
</feature>
<accession>A0A7R9A4B5</accession>
<dbReference type="EMBL" id="LR899836">
    <property type="protein sequence ID" value="CAD7242808.1"/>
    <property type="molecule type" value="Genomic_DNA"/>
</dbReference>